<dbReference type="SUPFAM" id="SSF46785">
    <property type="entry name" value="Winged helix' DNA-binding domain"/>
    <property type="match status" value="1"/>
</dbReference>
<dbReference type="Pfam" id="PF21234">
    <property type="entry name" value="Phosphatase-like_N"/>
    <property type="match status" value="1"/>
</dbReference>
<protein>
    <recommendedName>
        <fullName evidence="3">HTH arsR-type domain-containing protein</fullName>
    </recommendedName>
</protein>
<comment type="caution">
    <text evidence="4">The sequence shown here is derived from an EMBL/GenBank/DDBJ whole genome shotgun (WGS) entry which is preliminary data.</text>
</comment>
<dbReference type="PANTHER" id="PTHR43428">
    <property type="entry name" value="ARSENATE REDUCTASE"/>
    <property type="match status" value="1"/>
</dbReference>
<dbReference type="RefSeq" id="WP_344293180.1">
    <property type="nucleotide sequence ID" value="NZ_BAAANJ010000001.1"/>
</dbReference>
<dbReference type="SMART" id="SM00226">
    <property type="entry name" value="LMWPc"/>
    <property type="match status" value="1"/>
</dbReference>
<dbReference type="InterPro" id="IPR036390">
    <property type="entry name" value="WH_DNA-bd_sf"/>
</dbReference>
<dbReference type="Gene3D" id="1.10.10.10">
    <property type="entry name" value="Winged helix-like DNA-binding domain superfamily/Winged helix DNA-binding domain"/>
    <property type="match status" value="1"/>
</dbReference>
<evidence type="ECO:0000313" key="4">
    <source>
        <dbReference type="EMBL" id="GAA1800650.1"/>
    </source>
</evidence>
<dbReference type="CDD" id="cd00090">
    <property type="entry name" value="HTH_ARSR"/>
    <property type="match status" value="1"/>
</dbReference>
<evidence type="ECO:0000256" key="1">
    <source>
        <dbReference type="ARBA" id="ARBA00022849"/>
    </source>
</evidence>
<dbReference type="Gene3D" id="1.10.8.1060">
    <property type="entry name" value="Corynebacterium glutamicum thioredoxin-dependent arsenate reductase, N-terminal domain"/>
    <property type="match status" value="1"/>
</dbReference>
<dbReference type="SUPFAM" id="SSF52788">
    <property type="entry name" value="Phosphotyrosine protein phosphatases I"/>
    <property type="match status" value="1"/>
</dbReference>
<gene>
    <name evidence="4" type="ORF">GCM10009749_05750</name>
</gene>
<organism evidence="4 5">
    <name type="scientific">Agromyces neolithicus</name>
    <dbReference type="NCBI Taxonomy" id="269420"/>
    <lineage>
        <taxon>Bacteria</taxon>
        <taxon>Bacillati</taxon>
        <taxon>Actinomycetota</taxon>
        <taxon>Actinomycetes</taxon>
        <taxon>Micrococcales</taxon>
        <taxon>Microbacteriaceae</taxon>
        <taxon>Agromyces</taxon>
    </lineage>
</organism>
<dbReference type="Proteomes" id="UP001500002">
    <property type="component" value="Unassembled WGS sequence"/>
</dbReference>
<dbReference type="InterPro" id="IPR001845">
    <property type="entry name" value="HTH_ArsR_DNA-bd_dom"/>
</dbReference>
<feature type="region of interest" description="Disordered" evidence="2">
    <location>
        <begin position="300"/>
        <end position="332"/>
    </location>
</feature>
<dbReference type="PANTHER" id="PTHR43428:SF1">
    <property type="entry name" value="ARSENATE REDUCTASE"/>
    <property type="match status" value="1"/>
</dbReference>
<dbReference type="Gene3D" id="3.40.50.2300">
    <property type="match status" value="1"/>
</dbReference>
<evidence type="ECO:0000313" key="5">
    <source>
        <dbReference type="Proteomes" id="UP001500002"/>
    </source>
</evidence>
<accession>A0ABN2LVS3</accession>
<proteinExistence type="predicted"/>
<dbReference type="InterPro" id="IPR011991">
    <property type="entry name" value="ArsR-like_HTH"/>
</dbReference>
<sequence length="332" mass="35606">MDRSTEARRIRLLTDPIRLRMLGVIRDSTEGRSHVAQLVDLLGATQPTVSGHINALVSDGVVECSTEGGRVWCSIASSATDRVDELLQADVPAHAPDEMLARVASELADRFEGVFAPEAVGRYVRESHDLLAARGDVARGDGVRDLAAQTAQWAADRMVAVATARSERAADAPLEVLFVCVQNSGRSQLGAAILKHLAGDRVHVRSAGSRPAAAVHSTTVDALDEIGAPVGTEFPKPLTDEVVRAADLVITMGCGEACPVYPGRRYLDWELDDPAGQSLTRVRVIRDDVERRVRALLDELGNARESSRSVGEPSRSVGEPSHSVGEPSRRFG</sequence>
<dbReference type="InterPro" id="IPR048716">
    <property type="entry name" value="Phosphatase-like_N"/>
</dbReference>
<dbReference type="Pfam" id="PF01451">
    <property type="entry name" value="LMWPc"/>
    <property type="match status" value="1"/>
</dbReference>
<dbReference type="CDD" id="cd16345">
    <property type="entry name" value="LMWP_ArsC"/>
    <property type="match status" value="1"/>
</dbReference>
<reference evidence="4 5" key="1">
    <citation type="journal article" date="2019" name="Int. J. Syst. Evol. Microbiol.">
        <title>The Global Catalogue of Microorganisms (GCM) 10K type strain sequencing project: providing services to taxonomists for standard genome sequencing and annotation.</title>
        <authorList>
            <consortium name="The Broad Institute Genomics Platform"/>
            <consortium name="The Broad Institute Genome Sequencing Center for Infectious Disease"/>
            <person name="Wu L."/>
            <person name="Ma J."/>
        </authorList>
    </citation>
    <scope>NUCLEOTIDE SEQUENCE [LARGE SCALE GENOMIC DNA]</scope>
    <source>
        <strain evidence="4 5">JCM 14322</strain>
    </source>
</reference>
<feature type="domain" description="HTH arsR-type" evidence="3">
    <location>
        <begin position="1"/>
        <end position="98"/>
    </location>
</feature>
<name>A0ABN2LVS3_9MICO</name>
<keyword evidence="1" id="KW-0059">Arsenical resistance</keyword>
<dbReference type="InterPro" id="IPR023485">
    <property type="entry name" value="Ptyr_pPase"/>
</dbReference>
<keyword evidence="5" id="KW-1185">Reference proteome</keyword>
<evidence type="ECO:0000259" key="3">
    <source>
        <dbReference type="PROSITE" id="PS50987"/>
    </source>
</evidence>
<dbReference type="PROSITE" id="PS50987">
    <property type="entry name" value="HTH_ARSR_2"/>
    <property type="match status" value="1"/>
</dbReference>
<dbReference type="InterPro" id="IPR036196">
    <property type="entry name" value="Ptyr_pPase_sf"/>
</dbReference>
<evidence type="ECO:0000256" key="2">
    <source>
        <dbReference type="SAM" id="MobiDB-lite"/>
    </source>
</evidence>
<dbReference type="Pfam" id="PF01022">
    <property type="entry name" value="HTH_5"/>
    <property type="match status" value="1"/>
</dbReference>
<dbReference type="InterPro" id="IPR036388">
    <property type="entry name" value="WH-like_DNA-bd_sf"/>
</dbReference>
<dbReference type="SMART" id="SM00418">
    <property type="entry name" value="HTH_ARSR"/>
    <property type="match status" value="1"/>
</dbReference>
<dbReference type="EMBL" id="BAAANJ010000001">
    <property type="protein sequence ID" value="GAA1800650.1"/>
    <property type="molecule type" value="Genomic_DNA"/>
</dbReference>